<dbReference type="Proteomes" id="UP000003676">
    <property type="component" value="Unassembled WGS sequence"/>
</dbReference>
<dbReference type="GeneID" id="83731704"/>
<dbReference type="OrthoDB" id="5460170at2"/>
<proteinExistence type="predicted"/>
<sequence length="105" mass="11737">MREEARHLLHEAIAAHGVAATARRLGVARASLSLLYHDKYPGSTARMEERILRVLASPCPVYGGPWGQDICAGRRATPMPTSNPYALRQWRECRNCPNFTEETTC</sequence>
<dbReference type="eggNOG" id="ENOG50334F4">
    <property type="taxonomic scope" value="Bacteria"/>
</dbReference>
<reference evidence="1 2" key="1">
    <citation type="submission" date="2008-10" db="EMBL/GenBank/DDBJ databases">
        <title>Draft genome sequence of Desulvovibrio piger (ATCC 29098).</title>
        <authorList>
            <person name="Sudarsanam P."/>
            <person name="Ley R."/>
            <person name="Guruge J."/>
            <person name="Turnbaugh P.J."/>
            <person name="Mahowald M."/>
            <person name="Liep D."/>
            <person name="Gordon J."/>
        </authorList>
    </citation>
    <scope>NUCLEOTIDE SEQUENCE [LARGE SCALE GENOMIC DNA]</scope>
    <source>
        <strain evidence="1 2">ATCC 29098</strain>
    </source>
</reference>
<reference evidence="1 2" key="2">
    <citation type="submission" date="2008-10" db="EMBL/GenBank/DDBJ databases">
        <authorList>
            <person name="Fulton L."/>
            <person name="Clifton S."/>
            <person name="Fulton B."/>
            <person name="Xu J."/>
            <person name="Minx P."/>
            <person name="Pepin K.H."/>
            <person name="Johnson M."/>
            <person name="Bhonagiri V."/>
            <person name="Nash W.E."/>
            <person name="Mardis E.R."/>
            <person name="Wilson R.K."/>
        </authorList>
    </citation>
    <scope>NUCLEOTIDE SEQUENCE [LARGE SCALE GENOMIC DNA]</scope>
    <source>
        <strain evidence="1 2">ATCC 29098</strain>
    </source>
</reference>
<accession>B6WSU1</accession>
<name>B6WSU1_9BACT</name>
<evidence type="ECO:0000313" key="1">
    <source>
        <dbReference type="EMBL" id="EEB33853.1"/>
    </source>
</evidence>
<organism evidence="1 2">
    <name type="scientific">Desulfovibrio piger ATCC 29098</name>
    <dbReference type="NCBI Taxonomy" id="411464"/>
    <lineage>
        <taxon>Bacteria</taxon>
        <taxon>Pseudomonadati</taxon>
        <taxon>Thermodesulfobacteriota</taxon>
        <taxon>Desulfovibrionia</taxon>
        <taxon>Desulfovibrionales</taxon>
        <taxon>Desulfovibrionaceae</taxon>
        <taxon>Desulfovibrio</taxon>
    </lineage>
</organism>
<evidence type="ECO:0000313" key="2">
    <source>
        <dbReference type="Proteomes" id="UP000003676"/>
    </source>
</evidence>
<gene>
    <name evidence="1" type="ORF">DESPIG_01143</name>
</gene>
<comment type="caution">
    <text evidence="1">The sequence shown here is derived from an EMBL/GenBank/DDBJ whole genome shotgun (WGS) entry which is preliminary data.</text>
</comment>
<dbReference type="RefSeq" id="WP_006005625.1">
    <property type="nucleotide sequence ID" value="NZ_DS996355.1"/>
</dbReference>
<dbReference type="AlphaFoldDB" id="B6WSU1"/>
<dbReference type="HOGENOM" id="CLU_147807_1_0_7"/>
<dbReference type="EMBL" id="ABXU01000029">
    <property type="protein sequence ID" value="EEB33853.1"/>
    <property type="molecule type" value="Genomic_DNA"/>
</dbReference>
<protein>
    <submittedName>
        <fullName evidence="1">Uncharacterized protein</fullName>
    </submittedName>
</protein>